<proteinExistence type="predicted"/>
<reference evidence="1" key="1">
    <citation type="submission" date="2019-11" db="EMBL/GenBank/DDBJ databases">
        <title>Nori genome reveals adaptations in red seaweeds to the harsh intertidal environment.</title>
        <authorList>
            <person name="Wang D."/>
            <person name="Mao Y."/>
        </authorList>
    </citation>
    <scope>NUCLEOTIDE SEQUENCE</scope>
    <source>
        <tissue evidence="1">Gametophyte</tissue>
    </source>
</reference>
<sequence>MGLSPGARPSPAVAFLVAAPAVGGGVRACPWAGSRVSTVTAARSVSRSAVRGRATRRTPPTAAFVDPSAAGAAAAAASAAAAAAAGHLGLDLPAASLWLSDAAVDVTAAVEEVAKKPGLFDQLVTLVEQSLCGIHDMLAAAHVPGAYGLAIIGFTLAVKVVTFPLNYKQMESSMKMQALQPRMKAIQGEFRDNPQMANQAIAQLYKDEKINPLAGLLPVFAQIPIFISLYRALLNLAKENQLDESFLFLPSLQGPVSQPGATLKDWLFPFVNGTPPIGWHDAAAYLVIPISLVALQVVSQKLLQPPTQDEAAKKANGFLKFLPLLIGWFSLNVPSGLGVYWVTNTAFSTLQTLAIRKKFDAEAVVVGAAGGGGSAAIGGAQEKGGVATRIVSKADGFSSSGSNGAGSPSSEGGSGVQTTVRKAKKPGQKRRRK</sequence>
<accession>A0ACC3BPU2</accession>
<evidence type="ECO:0000313" key="2">
    <source>
        <dbReference type="Proteomes" id="UP000798662"/>
    </source>
</evidence>
<name>A0ACC3BPU2_PYRYE</name>
<keyword evidence="2" id="KW-1185">Reference proteome</keyword>
<dbReference type="Proteomes" id="UP000798662">
    <property type="component" value="Chromosome 1"/>
</dbReference>
<gene>
    <name evidence="1" type="ORF">I4F81_002343</name>
</gene>
<protein>
    <submittedName>
        <fullName evidence="1">Uncharacterized protein</fullName>
    </submittedName>
</protein>
<evidence type="ECO:0000313" key="1">
    <source>
        <dbReference type="EMBL" id="KAK1859749.1"/>
    </source>
</evidence>
<comment type="caution">
    <text evidence="1">The sequence shown here is derived from an EMBL/GenBank/DDBJ whole genome shotgun (WGS) entry which is preliminary data.</text>
</comment>
<organism evidence="1 2">
    <name type="scientific">Pyropia yezoensis</name>
    <name type="common">Susabi-nori</name>
    <name type="synonym">Porphyra yezoensis</name>
    <dbReference type="NCBI Taxonomy" id="2788"/>
    <lineage>
        <taxon>Eukaryota</taxon>
        <taxon>Rhodophyta</taxon>
        <taxon>Bangiophyceae</taxon>
        <taxon>Bangiales</taxon>
        <taxon>Bangiaceae</taxon>
        <taxon>Pyropia</taxon>
    </lineage>
</organism>
<dbReference type="EMBL" id="CM020618">
    <property type="protein sequence ID" value="KAK1859749.1"/>
    <property type="molecule type" value="Genomic_DNA"/>
</dbReference>